<feature type="binding site" evidence="15">
    <location>
        <position position="175"/>
    </location>
    <ligand>
        <name>ATP</name>
        <dbReference type="ChEBI" id="CHEBI:30616"/>
    </ligand>
</feature>
<feature type="binding site" evidence="15">
    <location>
        <position position="167"/>
    </location>
    <ligand>
        <name>ATP</name>
        <dbReference type="ChEBI" id="CHEBI:30616"/>
    </ligand>
</feature>
<dbReference type="InterPro" id="IPR050156">
    <property type="entry name" value="TC-AMP_synthase_SUA5"/>
</dbReference>
<dbReference type="AlphaFoldDB" id="A0A642UIJ5"/>
<dbReference type="GO" id="GO:0000049">
    <property type="term" value="F:tRNA binding"/>
    <property type="evidence" value="ECO:0007669"/>
    <property type="project" value="TreeGrafter"/>
</dbReference>
<dbReference type="GeneID" id="54783800"/>
<evidence type="ECO:0000256" key="13">
    <source>
        <dbReference type="ARBA" id="ARBA00056339"/>
    </source>
</evidence>
<reference evidence="17 18" key="1">
    <citation type="submission" date="2019-07" db="EMBL/GenBank/DDBJ databases">
        <title>Genome assembly of two rare yeast pathogens: Diutina rugosa and Trichomonascus ciferrii.</title>
        <authorList>
            <person name="Mixao V."/>
            <person name="Saus E."/>
            <person name="Hansen A."/>
            <person name="Lass-Flor C."/>
            <person name="Gabaldon T."/>
        </authorList>
    </citation>
    <scope>NUCLEOTIDE SEQUENCE [LARGE SCALE GENOMIC DNA]</scope>
    <source>
        <strain evidence="17 18">CBS 613</strain>
    </source>
</reference>
<evidence type="ECO:0000256" key="8">
    <source>
        <dbReference type="ARBA" id="ARBA00022695"/>
    </source>
</evidence>
<dbReference type="PANTHER" id="PTHR17490">
    <property type="entry name" value="SUA5"/>
    <property type="match status" value="1"/>
</dbReference>
<dbReference type="EMBL" id="SWFT01000155">
    <property type="protein sequence ID" value="KAA8897550.1"/>
    <property type="molecule type" value="Genomic_DNA"/>
</dbReference>
<evidence type="ECO:0000259" key="16">
    <source>
        <dbReference type="PROSITE" id="PS51163"/>
    </source>
</evidence>
<evidence type="ECO:0000256" key="7">
    <source>
        <dbReference type="ARBA" id="ARBA00022694"/>
    </source>
</evidence>
<dbReference type="GO" id="GO:0003725">
    <property type="term" value="F:double-stranded RNA binding"/>
    <property type="evidence" value="ECO:0007669"/>
    <property type="project" value="UniProtKB-UniRule"/>
</dbReference>
<feature type="binding site" evidence="15">
    <location>
        <position position="205"/>
    </location>
    <ligand>
        <name>L-threonine</name>
        <dbReference type="ChEBI" id="CHEBI:57926"/>
    </ligand>
</feature>
<keyword evidence="5 14" id="KW-0963">Cytoplasm</keyword>
<evidence type="ECO:0000256" key="12">
    <source>
        <dbReference type="ARBA" id="ARBA00048366"/>
    </source>
</evidence>
<dbReference type="FunFam" id="3.90.870.10:FF:000008">
    <property type="entry name" value="Threonylcarbamoyl-AMP synthase"/>
    <property type="match status" value="1"/>
</dbReference>
<organism evidence="17 18">
    <name type="scientific">Diutina rugosa</name>
    <name type="common">Yeast</name>
    <name type="synonym">Candida rugosa</name>
    <dbReference type="NCBI Taxonomy" id="5481"/>
    <lineage>
        <taxon>Eukaryota</taxon>
        <taxon>Fungi</taxon>
        <taxon>Dikarya</taxon>
        <taxon>Ascomycota</taxon>
        <taxon>Saccharomycotina</taxon>
        <taxon>Pichiomycetes</taxon>
        <taxon>Debaryomycetaceae</taxon>
        <taxon>Diutina</taxon>
    </lineage>
</organism>
<dbReference type="InterPro" id="IPR038385">
    <property type="entry name" value="Sua5/YwlC_C"/>
</dbReference>
<dbReference type="OMA" id="YKHYAPD"/>
<keyword evidence="9 14" id="KW-0547">Nucleotide-binding</keyword>
<dbReference type="PANTHER" id="PTHR17490:SF16">
    <property type="entry name" value="THREONYLCARBAMOYL-AMP SYNTHASE"/>
    <property type="match status" value="1"/>
</dbReference>
<dbReference type="InterPro" id="IPR017945">
    <property type="entry name" value="DHBP_synth_RibB-like_a/b_dom"/>
</dbReference>
<evidence type="ECO:0000256" key="11">
    <source>
        <dbReference type="ARBA" id="ARBA00029774"/>
    </source>
</evidence>
<evidence type="ECO:0000256" key="1">
    <source>
        <dbReference type="ARBA" id="ARBA00004496"/>
    </source>
</evidence>
<dbReference type="Proteomes" id="UP000449547">
    <property type="component" value="Unassembled WGS sequence"/>
</dbReference>
<feature type="binding site" evidence="15">
    <location>
        <position position="141"/>
    </location>
    <ligand>
        <name>ATP</name>
        <dbReference type="ChEBI" id="CHEBI:30616"/>
    </ligand>
</feature>
<dbReference type="InterPro" id="IPR006070">
    <property type="entry name" value="Sua5-like_dom"/>
</dbReference>
<gene>
    <name evidence="17" type="ORF">DIURU_005149</name>
</gene>
<comment type="catalytic activity">
    <reaction evidence="12 14">
        <text>L-threonine + hydrogencarbonate + ATP = L-threonylcarbamoyladenylate + diphosphate + H2O</text>
        <dbReference type="Rhea" id="RHEA:36407"/>
        <dbReference type="ChEBI" id="CHEBI:15377"/>
        <dbReference type="ChEBI" id="CHEBI:17544"/>
        <dbReference type="ChEBI" id="CHEBI:30616"/>
        <dbReference type="ChEBI" id="CHEBI:33019"/>
        <dbReference type="ChEBI" id="CHEBI:57926"/>
        <dbReference type="ChEBI" id="CHEBI:73682"/>
        <dbReference type="EC" id="2.7.7.87"/>
    </reaction>
</comment>
<dbReference type="VEuPathDB" id="FungiDB:DIURU_005149"/>
<feature type="binding site" evidence="15">
    <location>
        <position position="80"/>
    </location>
    <ligand>
        <name>ATP</name>
        <dbReference type="ChEBI" id="CHEBI:30616"/>
    </ligand>
</feature>
<proteinExistence type="inferred from homology"/>
<evidence type="ECO:0000313" key="17">
    <source>
        <dbReference type="EMBL" id="KAA8897550.1"/>
    </source>
</evidence>
<dbReference type="Gene3D" id="3.40.50.11030">
    <property type="entry name" value="Threonylcarbamoyl-AMP synthase, C-terminal domain"/>
    <property type="match status" value="1"/>
</dbReference>
<evidence type="ECO:0000256" key="4">
    <source>
        <dbReference type="ARBA" id="ARBA00015492"/>
    </source>
</evidence>
<feature type="binding site" evidence="15">
    <location>
        <position position="165"/>
    </location>
    <ligand>
        <name>L-threonine</name>
        <dbReference type="ChEBI" id="CHEBI:57926"/>
    </ligand>
</feature>
<dbReference type="Pfam" id="PF01300">
    <property type="entry name" value="Sua5_yciO_yrdC"/>
    <property type="match status" value="1"/>
</dbReference>
<protein>
    <recommendedName>
        <fullName evidence="4 14">Threonylcarbamoyl-AMP synthase</fullName>
        <shortName evidence="14">TC-AMP synthase</shortName>
        <ecNumber evidence="3 14">2.7.7.87</ecNumber>
    </recommendedName>
    <alternativeName>
        <fullName evidence="11 14">L-threonylcarbamoyladenylate synthase</fullName>
    </alternativeName>
</protein>
<evidence type="ECO:0000313" key="18">
    <source>
        <dbReference type="Proteomes" id="UP000449547"/>
    </source>
</evidence>
<feature type="binding site" evidence="15">
    <location>
        <position position="53"/>
    </location>
    <ligand>
        <name>L-threonine</name>
        <dbReference type="ChEBI" id="CHEBI:57926"/>
    </ligand>
</feature>
<dbReference type="OrthoDB" id="412787at2759"/>
<evidence type="ECO:0000256" key="5">
    <source>
        <dbReference type="ARBA" id="ARBA00022490"/>
    </source>
</evidence>
<dbReference type="GO" id="GO:0006450">
    <property type="term" value="P:regulation of translational fidelity"/>
    <property type="evidence" value="ECO:0007669"/>
    <property type="project" value="TreeGrafter"/>
</dbReference>
<comment type="caution">
    <text evidence="17">The sequence shown here is derived from an EMBL/GenBank/DDBJ whole genome shotgun (WGS) entry which is preliminary data.</text>
</comment>
<evidence type="ECO:0000256" key="14">
    <source>
        <dbReference type="PIRNR" id="PIRNR004930"/>
    </source>
</evidence>
<evidence type="ECO:0000256" key="3">
    <source>
        <dbReference type="ARBA" id="ARBA00012584"/>
    </source>
</evidence>
<feature type="domain" description="YrdC-like" evidence="16">
    <location>
        <begin position="31"/>
        <end position="223"/>
    </location>
</feature>
<keyword evidence="18" id="KW-1185">Reference proteome</keyword>
<feature type="binding site" evidence="15">
    <location>
        <position position="258"/>
    </location>
    <ligand>
        <name>ATP</name>
        <dbReference type="ChEBI" id="CHEBI:30616"/>
    </ligand>
</feature>
<dbReference type="NCBIfam" id="TIGR00057">
    <property type="entry name" value="L-threonylcarbamoyladenylate synthase"/>
    <property type="match status" value="1"/>
</dbReference>
<dbReference type="GO" id="GO:0005524">
    <property type="term" value="F:ATP binding"/>
    <property type="evidence" value="ECO:0007669"/>
    <property type="project" value="UniProtKB-UniRule"/>
</dbReference>
<dbReference type="SUPFAM" id="SSF55821">
    <property type="entry name" value="YrdC/RibB"/>
    <property type="match status" value="1"/>
</dbReference>
<name>A0A642UIJ5_DIURU</name>
<keyword evidence="7 14" id="KW-0819">tRNA processing</keyword>
<comment type="similarity">
    <text evidence="2 14">Belongs to the SUA5 family.</text>
</comment>
<feature type="binding site" evidence="15">
    <location>
        <position position="219"/>
    </location>
    <ligand>
        <name>ATP</name>
        <dbReference type="ChEBI" id="CHEBI:30616"/>
    </ligand>
</feature>
<evidence type="ECO:0000256" key="6">
    <source>
        <dbReference type="ARBA" id="ARBA00022679"/>
    </source>
</evidence>
<evidence type="ECO:0000256" key="10">
    <source>
        <dbReference type="ARBA" id="ARBA00022840"/>
    </source>
</evidence>
<feature type="binding site" evidence="15">
    <location>
        <position position="76"/>
    </location>
    <ligand>
        <name>ATP</name>
        <dbReference type="ChEBI" id="CHEBI:30616"/>
    </ligand>
</feature>
<dbReference type="Gene3D" id="3.90.870.10">
    <property type="entry name" value="DHBP synthase"/>
    <property type="match status" value="1"/>
</dbReference>
<keyword evidence="8 14" id="KW-0548">Nucleotidyltransferase</keyword>
<accession>A0A642UIJ5</accession>
<dbReference type="Pfam" id="PF03481">
    <property type="entry name" value="Sua5_C"/>
    <property type="match status" value="1"/>
</dbReference>
<dbReference type="GO" id="GO:0005737">
    <property type="term" value="C:cytoplasm"/>
    <property type="evidence" value="ECO:0007669"/>
    <property type="project" value="UniProtKB-SubCell"/>
</dbReference>
<dbReference type="EC" id="2.7.7.87" evidence="3 14"/>
<feature type="binding site" evidence="15">
    <location>
        <position position="145"/>
    </location>
    <ligand>
        <name>L-threonine</name>
        <dbReference type="ChEBI" id="CHEBI:57926"/>
    </ligand>
</feature>
<dbReference type="PROSITE" id="PS51163">
    <property type="entry name" value="YRDC"/>
    <property type="match status" value="1"/>
</dbReference>
<dbReference type="InterPro" id="IPR010923">
    <property type="entry name" value="T(6)A37_SUA5"/>
</dbReference>
<keyword evidence="6 14" id="KW-0808">Transferase</keyword>
<keyword evidence="10 14" id="KW-0067">ATP-binding</keyword>
<evidence type="ECO:0000256" key="2">
    <source>
        <dbReference type="ARBA" id="ARBA00007663"/>
    </source>
</evidence>
<comment type="subcellular location">
    <subcellularLocation>
        <location evidence="1 14">Cytoplasm</location>
    </subcellularLocation>
</comment>
<comment type="function">
    <text evidence="13">Required for the formation of a threonylcarbamoyl group on adenosine at position 37 (t(6)A37) in tRNAs that read codons beginning with adenine. Likely catalyzes the conversion of L-threonine, HCO(3)(-)/CO(2) and ATP to give threonylcarbamoyl-AMP (TC-AMP) as the acyladenylate intermediate, with the release of diphosphate. Required for normal translation, by ensuring translation fidelity at the level of codon recognition, appropriate translation initiation selection and maintenance of reading frame. Also involved in telomere replication. Binds to single-stranded telomeric (ssTG) DNA and positively regulates telomere length.</text>
</comment>
<dbReference type="RefSeq" id="XP_034010025.1">
    <property type="nucleotide sequence ID" value="XM_034158099.1"/>
</dbReference>
<dbReference type="PIRSF" id="PIRSF004930">
    <property type="entry name" value="Tln_factor_SUA5"/>
    <property type="match status" value="1"/>
</dbReference>
<dbReference type="GO" id="GO:0002949">
    <property type="term" value="P:tRNA threonylcarbamoyladenosine modification"/>
    <property type="evidence" value="ECO:0007669"/>
    <property type="project" value="UniProtKB-ARBA"/>
</dbReference>
<sequence length="356" mass="38104">MIKAAMKTTVAKVRPESISFNPLVVSDATTLSHLNQAAELIRTNQVVAFPTETVYGLGGNALSDDAVKAIYAAKNRPADNPLIVHVASVEQLQRKLLPPDYSIPNCYKELLAKYWPGPLTILLPVLPGCPVSTLVTAGQPTFAVRVPSHPVARALIALSDTPIAAPSANASTRPSPTRASHVVHDLDGRIPLVIDGGSCGVGLESTVVDGLVEPPQLLRPGGVSLEQVQQYWPSVIVAKKTAGKTEAVRTPGMKYKHYSPTAKVWLTQDYDKAKQYVQDHTDLKVAVLSTQTFQEIEGAANYAMGTTPEAISHSLFALLRQMDDEGVDEVIVEAIDTSNGGLAVMNRLEKAAVGYL</sequence>
<dbReference type="InterPro" id="IPR005145">
    <property type="entry name" value="Sua5_C"/>
</dbReference>
<feature type="binding site" evidence="15">
    <location>
        <position position="85"/>
    </location>
    <ligand>
        <name>L-threonine</name>
        <dbReference type="ChEBI" id="CHEBI:57926"/>
    </ligand>
</feature>
<dbReference type="GO" id="GO:0061710">
    <property type="term" value="F:L-threonylcarbamoyladenylate synthase"/>
    <property type="evidence" value="ECO:0007669"/>
    <property type="project" value="UniProtKB-EC"/>
</dbReference>
<evidence type="ECO:0000256" key="9">
    <source>
        <dbReference type="ARBA" id="ARBA00022741"/>
    </source>
</evidence>
<evidence type="ECO:0000256" key="15">
    <source>
        <dbReference type="PIRSR" id="PIRSR004930-1"/>
    </source>
</evidence>